<evidence type="ECO:0000259" key="12">
    <source>
        <dbReference type="Pfam" id="PF02776"/>
    </source>
</evidence>
<gene>
    <name evidence="13" type="ORF">H2201_001585</name>
</gene>
<dbReference type="InterPro" id="IPR029035">
    <property type="entry name" value="DHS-like_NAD/FAD-binding_dom"/>
</dbReference>
<dbReference type="InterPro" id="IPR047213">
    <property type="entry name" value="TPP_PYR_PDC_IPDC-like"/>
</dbReference>
<evidence type="ECO:0000313" key="14">
    <source>
        <dbReference type="Proteomes" id="UP001172684"/>
    </source>
</evidence>
<feature type="domain" description="Thiamine pyrophosphate enzyme N-terminal TPP-binding" evidence="12">
    <location>
        <begin position="6"/>
        <end position="110"/>
    </location>
</feature>
<dbReference type="InterPro" id="IPR047214">
    <property type="entry name" value="TPP_PDC_IPDC"/>
</dbReference>
<evidence type="ECO:0000256" key="4">
    <source>
        <dbReference type="ARBA" id="ARBA00022723"/>
    </source>
</evidence>
<comment type="caution">
    <text evidence="13">The sequence shown here is derived from an EMBL/GenBank/DDBJ whole genome shotgun (WGS) entry which is preliminary data.</text>
</comment>
<keyword evidence="8" id="KW-0456">Lyase</keyword>
<keyword evidence="4" id="KW-0479">Metal-binding</keyword>
<sequence length="577" mass="63578">MATIPLGRYLWERIKQVGVSTILGVPGDFNLDLLDHIYDVEGLRWIGNANELNASYATDGYCRVKGVPGVMVTTHGVGELSALNGVVGAHAEQVKVIHVVGQTPRLFQEKRMLIHHSIDSDPDHGVYKKMSKPARVTEAELWDAQKAPAEIDRVIRECFIQSRPVYIFFPLDIVAEHVPAKRLNTPIDLSLPFDADSQDTAIEAIKEALKSSKNPTLFVDALTHRHGAQDEARRLADKLKIPIFSSGMGKGIVDETHENFVGIYSGKVCAPGVGEAIEGSDLVILLGDIPADTNAAFSRKLHPETTIKINPTDVNVKGKTYPNTHIKPLLARLSETLQPMNVPMPQLPPAQKDLASIDPAKHITQKWIWPRIASFLQPHDILIADTGTASYGLAAVPFPQRDVTYITQTYYGSIGYATPCTLGAELARDELHREQGMPRGRTILVTGDGSLALTVQEISTMVAVGVKPIIFIINNGGYTIERVIHGAKQPYNAIPPSRYQFLLPLFSHPSPESSFWCVSTKEEMERVLEDEVLRAPDSVKVVEVVMEVMDAPEVLVKLVASRGPAFEKYLRENGFME</sequence>
<dbReference type="SUPFAM" id="SSF52518">
    <property type="entry name" value="Thiamin diphosphate-binding fold (THDP-binding)"/>
    <property type="match status" value="2"/>
</dbReference>
<dbReference type="PANTHER" id="PTHR43452">
    <property type="entry name" value="PYRUVATE DECARBOXYLASE"/>
    <property type="match status" value="1"/>
</dbReference>
<keyword evidence="14" id="KW-1185">Reference proteome</keyword>
<protein>
    <recommendedName>
        <fullName evidence="3">Pyruvate decarboxylase</fullName>
    </recommendedName>
</protein>
<dbReference type="Pfam" id="PF02775">
    <property type="entry name" value="TPP_enzyme_C"/>
    <property type="match status" value="1"/>
</dbReference>
<evidence type="ECO:0000259" key="11">
    <source>
        <dbReference type="Pfam" id="PF02775"/>
    </source>
</evidence>
<evidence type="ECO:0000256" key="6">
    <source>
        <dbReference type="ARBA" id="ARBA00022842"/>
    </source>
</evidence>
<evidence type="ECO:0000256" key="3">
    <source>
        <dbReference type="ARBA" id="ARBA00014422"/>
    </source>
</evidence>
<dbReference type="Pfam" id="PF02776">
    <property type="entry name" value="TPP_enzyme_N"/>
    <property type="match status" value="1"/>
</dbReference>
<dbReference type="InterPro" id="IPR012110">
    <property type="entry name" value="PDC/IPDC-like"/>
</dbReference>
<dbReference type="InterPro" id="IPR012000">
    <property type="entry name" value="Thiamin_PyroP_enz_cen_dom"/>
</dbReference>
<evidence type="ECO:0000256" key="2">
    <source>
        <dbReference type="ARBA" id="ARBA00007812"/>
    </source>
</evidence>
<keyword evidence="5" id="KW-0210">Decarboxylase</keyword>
<dbReference type="Gene3D" id="3.40.50.1220">
    <property type="entry name" value="TPP-binding domain"/>
    <property type="match status" value="1"/>
</dbReference>
<dbReference type="CDD" id="cd02005">
    <property type="entry name" value="TPP_PDC_IPDC"/>
    <property type="match status" value="1"/>
</dbReference>
<evidence type="ECO:0000256" key="9">
    <source>
        <dbReference type="RuleBase" id="RU362132"/>
    </source>
</evidence>
<evidence type="ECO:0000256" key="8">
    <source>
        <dbReference type="ARBA" id="ARBA00023239"/>
    </source>
</evidence>
<dbReference type="Proteomes" id="UP001172684">
    <property type="component" value="Unassembled WGS sequence"/>
</dbReference>
<dbReference type="InterPro" id="IPR029061">
    <property type="entry name" value="THDP-binding"/>
</dbReference>
<evidence type="ECO:0000256" key="5">
    <source>
        <dbReference type="ARBA" id="ARBA00022793"/>
    </source>
</evidence>
<reference evidence="13" key="1">
    <citation type="submission" date="2022-10" db="EMBL/GenBank/DDBJ databases">
        <title>Culturing micro-colonial fungi from biological soil crusts in the Mojave desert and describing Neophaeococcomyces mojavensis, and introducing the new genera and species Taxawa tesnikishii.</title>
        <authorList>
            <person name="Kurbessoian T."/>
            <person name="Stajich J.E."/>
        </authorList>
    </citation>
    <scope>NUCLEOTIDE SEQUENCE</scope>
    <source>
        <strain evidence="13">TK_1</strain>
    </source>
</reference>
<evidence type="ECO:0000259" key="10">
    <source>
        <dbReference type="Pfam" id="PF00205"/>
    </source>
</evidence>
<comment type="similarity">
    <text evidence="2 9">Belongs to the TPP enzyme family.</text>
</comment>
<feature type="domain" description="Thiamine pyrophosphate enzyme TPP-binding" evidence="11">
    <location>
        <begin position="386"/>
        <end position="482"/>
    </location>
</feature>
<dbReference type="InterPro" id="IPR012001">
    <property type="entry name" value="Thiamin_PyroP_enz_TPP-bd_dom"/>
</dbReference>
<evidence type="ECO:0000313" key="13">
    <source>
        <dbReference type="EMBL" id="KAJ9668156.1"/>
    </source>
</evidence>
<dbReference type="Gene3D" id="3.40.50.970">
    <property type="match status" value="2"/>
</dbReference>
<keyword evidence="7 9" id="KW-0786">Thiamine pyrophosphate</keyword>
<proteinExistence type="inferred from homology"/>
<feature type="domain" description="Thiamine pyrophosphate enzyme central" evidence="10">
    <location>
        <begin position="202"/>
        <end position="323"/>
    </location>
</feature>
<accession>A0ABQ9P2E7</accession>
<dbReference type="InterPro" id="IPR011766">
    <property type="entry name" value="TPP_enzyme_TPP-bd"/>
</dbReference>
<dbReference type="PANTHER" id="PTHR43452:SF30">
    <property type="entry name" value="PYRUVATE DECARBOXYLASE ISOZYME 1-RELATED"/>
    <property type="match status" value="1"/>
</dbReference>
<evidence type="ECO:0000256" key="7">
    <source>
        <dbReference type="ARBA" id="ARBA00023052"/>
    </source>
</evidence>
<dbReference type="EMBL" id="JAPDRL010000008">
    <property type="protein sequence ID" value="KAJ9668156.1"/>
    <property type="molecule type" value="Genomic_DNA"/>
</dbReference>
<dbReference type="SUPFAM" id="SSF52467">
    <property type="entry name" value="DHS-like NAD/FAD-binding domain"/>
    <property type="match status" value="1"/>
</dbReference>
<evidence type="ECO:0000256" key="1">
    <source>
        <dbReference type="ARBA" id="ARBA00001964"/>
    </source>
</evidence>
<dbReference type="PIRSF" id="PIRSF036565">
    <property type="entry name" value="Pyruvt_ip_decrb"/>
    <property type="match status" value="1"/>
</dbReference>
<name>A0ABQ9P2E7_9PEZI</name>
<comment type="cofactor">
    <cofactor evidence="1">
        <name>thiamine diphosphate</name>
        <dbReference type="ChEBI" id="CHEBI:58937"/>
    </cofactor>
</comment>
<keyword evidence="6" id="KW-0460">Magnesium</keyword>
<dbReference type="Pfam" id="PF00205">
    <property type="entry name" value="TPP_enzyme_M"/>
    <property type="match status" value="1"/>
</dbReference>
<dbReference type="CDD" id="cd07038">
    <property type="entry name" value="TPP_PYR_PDC_IPDC_like"/>
    <property type="match status" value="1"/>
</dbReference>
<organism evidence="13 14">
    <name type="scientific">Coniosporium apollinis</name>
    <dbReference type="NCBI Taxonomy" id="61459"/>
    <lineage>
        <taxon>Eukaryota</taxon>
        <taxon>Fungi</taxon>
        <taxon>Dikarya</taxon>
        <taxon>Ascomycota</taxon>
        <taxon>Pezizomycotina</taxon>
        <taxon>Dothideomycetes</taxon>
        <taxon>Dothideomycetes incertae sedis</taxon>
        <taxon>Coniosporium</taxon>
    </lineage>
</organism>